<sequence length="120" mass="13524">METSLKQKEEKLEKQIGLLRDEKTEISTSEICFKTTYRDLTLFSVMTSTLIIIAHAVAYMTHEYSHSFTAWALGWMANPLALDYGPATLSNILFLRDVSDNVSYDQIFAGGQACKLQPLP</sequence>
<keyword evidence="3" id="KW-1185">Reference proteome</keyword>
<dbReference type="Proteomes" id="UP001232063">
    <property type="component" value="Unassembled WGS sequence"/>
</dbReference>
<evidence type="ECO:0000313" key="3">
    <source>
        <dbReference type="Proteomes" id="UP001232063"/>
    </source>
</evidence>
<proteinExistence type="predicted"/>
<comment type="caution">
    <text evidence="2">The sequence shown here is derived from an EMBL/GenBank/DDBJ whole genome shotgun (WGS) entry which is preliminary data.</text>
</comment>
<dbReference type="RefSeq" id="WP_314519696.1">
    <property type="nucleotide sequence ID" value="NZ_JASJOU010000025.1"/>
</dbReference>
<evidence type="ECO:0000256" key="1">
    <source>
        <dbReference type="SAM" id="Phobius"/>
    </source>
</evidence>
<name>A0AAE3RDS4_9BACT</name>
<reference evidence="2" key="1">
    <citation type="submission" date="2023-05" db="EMBL/GenBank/DDBJ databases">
        <authorList>
            <person name="Zhang X."/>
        </authorList>
    </citation>
    <scope>NUCLEOTIDE SEQUENCE</scope>
    <source>
        <strain evidence="2">BD1B2-1</strain>
    </source>
</reference>
<dbReference type="EMBL" id="JASJOU010000025">
    <property type="protein sequence ID" value="MDJ1506629.1"/>
    <property type="molecule type" value="Genomic_DNA"/>
</dbReference>
<keyword evidence="1" id="KW-0472">Membrane</keyword>
<gene>
    <name evidence="2" type="ORF">QNI22_38665</name>
</gene>
<dbReference type="AlphaFoldDB" id="A0AAE3RDS4"/>
<accession>A0AAE3RDS4</accession>
<protein>
    <submittedName>
        <fullName evidence="2">Uncharacterized protein</fullName>
    </submittedName>
</protein>
<keyword evidence="1" id="KW-0812">Transmembrane</keyword>
<organism evidence="2 3">
    <name type="scientific">Xanthocytophaga agilis</name>
    <dbReference type="NCBI Taxonomy" id="3048010"/>
    <lineage>
        <taxon>Bacteria</taxon>
        <taxon>Pseudomonadati</taxon>
        <taxon>Bacteroidota</taxon>
        <taxon>Cytophagia</taxon>
        <taxon>Cytophagales</taxon>
        <taxon>Rhodocytophagaceae</taxon>
        <taxon>Xanthocytophaga</taxon>
    </lineage>
</organism>
<feature type="transmembrane region" description="Helical" evidence="1">
    <location>
        <begin position="40"/>
        <end position="60"/>
    </location>
</feature>
<evidence type="ECO:0000313" key="2">
    <source>
        <dbReference type="EMBL" id="MDJ1506629.1"/>
    </source>
</evidence>
<keyword evidence="1" id="KW-1133">Transmembrane helix</keyword>